<dbReference type="Proteomes" id="UP000193685">
    <property type="component" value="Unassembled WGS sequence"/>
</dbReference>
<dbReference type="EMBL" id="MCFI01000025">
    <property type="protein sequence ID" value="ORY75743.1"/>
    <property type="molecule type" value="Genomic_DNA"/>
</dbReference>
<feature type="non-terminal residue" evidence="1">
    <location>
        <position position="116"/>
    </location>
</feature>
<sequence>MAADETSLATLRPKPSLATTAQYLRAWRKYVEKIDRFVGDTVTGDYLPNDFFIVRVVRDKEEGAWYWYYPDSLVPNHNNRVSFKSLLDEVLFPESAHTQLDKIQRAEVRPKDDKIH</sequence>
<dbReference type="GeneID" id="63786717"/>
<keyword evidence="2" id="KW-1185">Reference proteome</keyword>
<accession>A0A1Y2EVX1</accession>
<organism evidence="1 2">
    <name type="scientific">Protomyces lactucae-debilis</name>
    <dbReference type="NCBI Taxonomy" id="2754530"/>
    <lineage>
        <taxon>Eukaryota</taxon>
        <taxon>Fungi</taxon>
        <taxon>Dikarya</taxon>
        <taxon>Ascomycota</taxon>
        <taxon>Taphrinomycotina</taxon>
        <taxon>Taphrinomycetes</taxon>
        <taxon>Taphrinales</taxon>
        <taxon>Protomycetaceae</taxon>
        <taxon>Protomyces</taxon>
    </lineage>
</organism>
<name>A0A1Y2EVX1_PROLT</name>
<protein>
    <submittedName>
        <fullName evidence="1">Uncharacterized protein</fullName>
    </submittedName>
</protein>
<reference evidence="1 2" key="1">
    <citation type="submission" date="2016-07" db="EMBL/GenBank/DDBJ databases">
        <title>Pervasive Adenine N6-methylation of Active Genes in Fungi.</title>
        <authorList>
            <consortium name="DOE Joint Genome Institute"/>
            <person name="Mondo S.J."/>
            <person name="Dannebaum R.O."/>
            <person name="Kuo R.C."/>
            <person name="Labutti K."/>
            <person name="Haridas S."/>
            <person name="Kuo A."/>
            <person name="Salamov A."/>
            <person name="Ahrendt S.R."/>
            <person name="Lipzen A."/>
            <person name="Sullivan W."/>
            <person name="Andreopoulos W.B."/>
            <person name="Clum A."/>
            <person name="Lindquist E."/>
            <person name="Daum C."/>
            <person name="Ramamoorthy G.K."/>
            <person name="Gryganskyi A."/>
            <person name="Culley D."/>
            <person name="Magnuson J.K."/>
            <person name="James T.Y."/>
            <person name="O'Malley M.A."/>
            <person name="Stajich J.E."/>
            <person name="Spatafora J.W."/>
            <person name="Visel A."/>
            <person name="Grigoriev I.V."/>
        </authorList>
    </citation>
    <scope>NUCLEOTIDE SEQUENCE [LARGE SCALE GENOMIC DNA]</scope>
    <source>
        <strain evidence="1 2">12-1054</strain>
    </source>
</reference>
<evidence type="ECO:0000313" key="2">
    <source>
        <dbReference type="Proteomes" id="UP000193685"/>
    </source>
</evidence>
<evidence type="ECO:0000313" key="1">
    <source>
        <dbReference type="EMBL" id="ORY75743.1"/>
    </source>
</evidence>
<comment type="caution">
    <text evidence="1">The sequence shown here is derived from an EMBL/GenBank/DDBJ whole genome shotgun (WGS) entry which is preliminary data.</text>
</comment>
<proteinExistence type="predicted"/>
<dbReference type="RefSeq" id="XP_040722391.1">
    <property type="nucleotide sequence ID" value="XM_040870118.1"/>
</dbReference>
<gene>
    <name evidence="1" type="ORF">BCR37DRAFT_383818</name>
</gene>
<dbReference type="AlphaFoldDB" id="A0A1Y2EVX1"/>